<reference evidence="1" key="1">
    <citation type="submission" date="2020-09" db="EMBL/GenBank/DDBJ databases">
        <authorList>
            <person name="Eze J.U."/>
            <person name="Rahube T.O."/>
        </authorList>
    </citation>
    <scope>NUCLEOTIDE SEQUENCE</scope>
</reference>
<dbReference type="InterPro" id="IPR057548">
    <property type="entry name" value="S-AdoMet_lyase-like"/>
</dbReference>
<dbReference type="EMBL" id="MT993626">
    <property type="protein sequence ID" value="QOV05546.1"/>
    <property type="molecule type" value="Genomic_DNA"/>
</dbReference>
<dbReference type="AlphaFoldDB" id="A0A7M2QNB4"/>
<sequence>MFIMLSASKATNHNVINLRNTLEVVNTLDLMGADYDVCDGYWNGKREDSIRLHCTPDTLKQALAFASNVMDAYDQEALLYVDAHHHGFLLLPDGSTQFIGLWHQVSPQGVRGHESYTIIDGKYYVCF</sequence>
<proteinExistence type="predicted"/>
<evidence type="ECO:0000313" key="1">
    <source>
        <dbReference type="EMBL" id="QOV05546.1"/>
    </source>
</evidence>
<protein>
    <submittedName>
        <fullName evidence="1">Uncharacterized protein</fullName>
    </submittedName>
</protein>
<name>A0A7M2QNB4_9ZZZZ</name>
<organism evidence="1">
    <name type="scientific">feces metagenome</name>
    <dbReference type="NCBI Taxonomy" id="1861841"/>
    <lineage>
        <taxon>unclassified sequences</taxon>
        <taxon>metagenomes</taxon>
        <taxon>organismal metagenomes</taxon>
    </lineage>
</organism>
<accession>A0A7M2QNB4</accession>
<dbReference type="Pfam" id="PF23780">
    <property type="entry name" value="S-AdoMet_lyase"/>
    <property type="match status" value="1"/>
</dbReference>